<dbReference type="FunFam" id="2.20.25.80:FF:000003">
    <property type="entry name" value="WRKY transcription factor 57"/>
    <property type="match status" value="1"/>
</dbReference>
<dbReference type="InterPro" id="IPR036576">
    <property type="entry name" value="WRKY_dom_sf"/>
</dbReference>
<proteinExistence type="predicted"/>
<dbReference type="GO" id="GO:0043565">
    <property type="term" value="F:sequence-specific DNA binding"/>
    <property type="evidence" value="ECO:0007669"/>
    <property type="project" value="InterPro"/>
</dbReference>
<dbReference type="InterPro" id="IPR003657">
    <property type="entry name" value="WRKY_dom"/>
</dbReference>
<dbReference type="PANTHER" id="PTHR31221">
    <property type="entry name" value="WRKY TRANSCRIPTION FACTOR PROTEIN 1-RELATED"/>
    <property type="match status" value="1"/>
</dbReference>
<evidence type="ECO:0000259" key="7">
    <source>
        <dbReference type="PROSITE" id="PS50811"/>
    </source>
</evidence>
<feature type="domain" description="WRKY" evidence="7">
    <location>
        <begin position="65"/>
        <end position="130"/>
    </location>
</feature>
<accession>A0A8J5LPI4</accession>
<keyword evidence="4" id="KW-0804">Transcription</keyword>
<dbReference type="SUPFAM" id="SSF118290">
    <property type="entry name" value="WRKY DNA-binding domain"/>
    <property type="match status" value="1"/>
</dbReference>
<dbReference type="InterPro" id="IPR044810">
    <property type="entry name" value="WRKY_plant"/>
</dbReference>
<comment type="subcellular location">
    <subcellularLocation>
        <location evidence="1">Nucleus</location>
    </subcellularLocation>
</comment>
<keyword evidence="5" id="KW-0539">Nucleus</keyword>
<evidence type="ECO:0000256" key="3">
    <source>
        <dbReference type="ARBA" id="ARBA00023125"/>
    </source>
</evidence>
<evidence type="ECO:0000256" key="2">
    <source>
        <dbReference type="ARBA" id="ARBA00023015"/>
    </source>
</evidence>
<evidence type="ECO:0000313" key="8">
    <source>
        <dbReference type="EMBL" id="KAG6528515.1"/>
    </source>
</evidence>
<dbReference type="PROSITE" id="PS50811">
    <property type="entry name" value="WRKY"/>
    <property type="match status" value="1"/>
</dbReference>
<protein>
    <recommendedName>
        <fullName evidence="7">WRKY domain-containing protein</fullName>
    </recommendedName>
</protein>
<evidence type="ECO:0000256" key="5">
    <source>
        <dbReference type="ARBA" id="ARBA00023242"/>
    </source>
</evidence>
<evidence type="ECO:0000256" key="4">
    <source>
        <dbReference type="ARBA" id="ARBA00023163"/>
    </source>
</evidence>
<name>A0A8J5LPI4_ZINOF</name>
<dbReference type="AlphaFoldDB" id="A0A8J5LPI4"/>
<evidence type="ECO:0000313" key="9">
    <source>
        <dbReference type="Proteomes" id="UP000734854"/>
    </source>
</evidence>
<evidence type="ECO:0000256" key="6">
    <source>
        <dbReference type="SAM" id="MobiDB-lite"/>
    </source>
</evidence>
<keyword evidence="2" id="KW-0805">Transcription regulation</keyword>
<dbReference type="Pfam" id="PF03106">
    <property type="entry name" value="WRKY"/>
    <property type="match status" value="1"/>
</dbReference>
<organism evidence="8 9">
    <name type="scientific">Zingiber officinale</name>
    <name type="common">Ginger</name>
    <name type="synonym">Amomum zingiber</name>
    <dbReference type="NCBI Taxonomy" id="94328"/>
    <lineage>
        <taxon>Eukaryota</taxon>
        <taxon>Viridiplantae</taxon>
        <taxon>Streptophyta</taxon>
        <taxon>Embryophyta</taxon>
        <taxon>Tracheophyta</taxon>
        <taxon>Spermatophyta</taxon>
        <taxon>Magnoliopsida</taxon>
        <taxon>Liliopsida</taxon>
        <taxon>Zingiberales</taxon>
        <taxon>Zingiberaceae</taxon>
        <taxon>Zingiber</taxon>
    </lineage>
</organism>
<evidence type="ECO:0000256" key="1">
    <source>
        <dbReference type="ARBA" id="ARBA00004123"/>
    </source>
</evidence>
<reference evidence="8 9" key="1">
    <citation type="submission" date="2020-08" db="EMBL/GenBank/DDBJ databases">
        <title>Plant Genome Project.</title>
        <authorList>
            <person name="Zhang R.-G."/>
        </authorList>
    </citation>
    <scope>NUCLEOTIDE SEQUENCE [LARGE SCALE GENOMIC DNA]</scope>
    <source>
        <tissue evidence="8">Rhizome</tissue>
    </source>
</reference>
<sequence length="147" mass="16668">MNQPDDMMLFEVDDFLAFADQVAEEPEPPAQELDCGGIKNKKQVFRSSSSSTKNTLAKVGFITKSEIELLDDGYRWRKYGKKKVKSSPNPRNYYRCSSIGCNVKKRVERHQDDSSFVITTYEGVHNHHAPQPAAVQHQARHLPNSDG</sequence>
<dbReference type="PANTHER" id="PTHR31221:SF377">
    <property type="entry name" value="WRKY TRANSCRIPTION FACTOR 51-RELATED"/>
    <property type="match status" value="1"/>
</dbReference>
<dbReference type="GO" id="GO:0005634">
    <property type="term" value="C:nucleus"/>
    <property type="evidence" value="ECO:0007669"/>
    <property type="project" value="UniProtKB-SubCell"/>
</dbReference>
<keyword evidence="3" id="KW-0238">DNA-binding</keyword>
<feature type="region of interest" description="Disordered" evidence="6">
    <location>
        <begin position="124"/>
        <end position="147"/>
    </location>
</feature>
<keyword evidence="9" id="KW-1185">Reference proteome</keyword>
<dbReference type="Proteomes" id="UP000734854">
    <property type="component" value="Unassembled WGS sequence"/>
</dbReference>
<comment type="caution">
    <text evidence="8">The sequence shown here is derived from an EMBL/GenBank/DDBJ whole genome shotgun (WGS) entry which is preliminary data.</text>
</comment>
<dbReference type="Gene3D" id="2.20.25.80">
    <property type="entry name" value="WRKY domain"/>
    <property type="match status" value="1"/>
</dbReference>
<dbReference type="GO" id="GO:0003700">
    <property type="term" value="F:DNA-binding transcription factor activity"/>
    <property type="evidence" value="ECO:0007669"/>
    <property type="project" value="InterPro"/>
</dbReference>
<dbReference type="SMART" id="SM00774">
    <property type="entry name" value="WRKY"/>
    <property type="match status" value="1"/>
</dbReference>
<dbReference type="EMBL" id="JACMSC010000003">
    <property type="protein sequence ID" value="KAG6528515.1"/>
    <property type="molecule type" value="Genomic_DNA"/>
</dbReference>
<gene>
    <name evidence="8" type="ORF">ZIOFF_010690</name>
</gene>